<name>A0A8K0J3J5_9HYPO</name>
<feature type="chain" id="PRO_5035453211" evidence="1">
    <location>
        <begin position="22"/>
        <end position="115"/>
    </location>
</feature>
<gene>
    <name evidence="2" type="ORF">E4U42_005695</name>
</gene>
<dbReference type="AlphaFoldDB" id="A0A8K0J3J5"/>
<evidence type="ECO:0000256" key="1">
    <source>
        <dbReference type="SAM" id="SignalP"/>
    </source>
</evidence>
<organism evidence="2 3">
    <name type="scientific">Claviceps africana</name>
    <dbReference type="NCBI Taxonomy" id="83212"/>
    <lineage>
        <taxon>Eukaryota</taxon>
        <taxon>Fungi</taxon>
        <taxon>Dikarya</taxon>
        <taxon>Ascomycota</taxon>
        <taxon>Pezizomycotina</taxon>
        <taxon>Sordariomycetes</taxon>
        <taxon>Hypocreomycetidae</taxon>
        <taxon>Hypocreales</taxon>
        <taxon>Clavicipitaceae</taxon>
        <taxon>Claviceps</taxon>
    </lineage>
</organism>
<evidence type="ECO:0000313" key="2">
    <source>
        <dbReference type="EMBL" id="KAG5921824.1"/>
    </source>
</evidence>
<feature type="signal peptide" evidence="1">
    <location>
        <begin position="1"/>
        <end position="21"/>
    </location>
</feature>
<accession>A0A8K0J3J5</accession>
<proteinExistence type="predicted"/>
<keyword evidence="3" id="KW-1185">Reference proteome</keyword>
<reference evidence="2" key="1">
    <citation type="journal article" date="2020" name="bioRxiv">
        <title>Whole genome comparisons of ergot fungi reveals the divergence and evolution of species within the genus Claviceps are the result of varying mechanisms driving genome evolution and host range expansion.</title>
        <authorList>
            <person name="Wyka S.A."/>
            <person name="Mondo S.J."/>
            <person name="Liu M."/>
            <person name="Dettman J."/>
            <person name="Nalam V."/>
            <person name="Broders K.D."/>
        </authorList>
    </citation>
    <scope>NUCLEOTIDE SEQUENCE</scope>
    <source>
        <strain evidence="2">CCC 489</strain>
    </source>
</reference>
<comment type="caution">
    <text evidence="2">The sequence shown here is derived from an EMBL/GenBank/DDBJ whole genome shotgun (WGS) entry which is preliminary data.</text>
</comment>
<protein>
    <submittedName>
        <fullName evidence="2">Uncharacterized protein</fullName>
    </submittedName>
</protein>
<dbReference type="EMBL" id="SRPY01000543">
    <property type="protein sequence ID" value="KAG5921824.1"/>
    <property type="molecule type" value="Genomic_DNA"/>
</dbReference>
<dbReference type="Proteomes" id="UP000811619">
    <property type="component" value="Unassembled WGS sequence"/>
</dbReference>
<dbReference type="OrthoDB" id="10556149at2759"/>
<sequence length="115" mass="12360">MKFSAPAALAAMVIYAGQTLAVCQLQVIPLWSQLVAKCSQSGDRWDCREYGVIDRSGNTFNIKAGNQLLTSYLAYCDAGSAGRKYMACTANARGSFDMDCPGSQAYIEVWEGIAG</sequence>
<keyword evidence="1" id="KW-0732">Signal</keyword>
<evidence type="ECO:0000313" key="3">
    <source>
        <dbReference type="Proteomes" id="UP000811619"/>
    </source>
</evidence>